<name>A0A9P0MFK3_NEZVI</name>
<keyword evidence="2" id="KW-1185">Reference proteome</keyword>
<accession>A0A9P0MFK3</accession>
<sequence>MVARHEQHYLMTLCPHVQASNVLPFPSTFGADCQLTVILMGCRGTGDGSNLPLCDALPDVIKIECRSTRYLEDILYGPNNSVGDINFKRDILYMKTDRNTG</sequence>
<evidence type="ECO:0000313" key="1">
    <source>
        <dbReference type="EMBL" id="CAH1397103.1"/>
    </source>
</evidence>
<organism evidence="1 2">
    <name type="scientific">Nezara viridula</name>
    <name type="common">Southern green stink bug</name>
    <name type="synonym">Cimex viridulus</name>
    <dbReference type="NCBI Taxonomy" id="85310"/>
    <lineage>
        <taxon>Eukaryota</taxon>
        <taxon>Metazoa</taxon>
        <taxon>Ecdysozoa</taxon>
        <taxon>Arthropoda</taxon>
        <taxon>Hexapoda</taxon>
        <taxon>Insecta</taxon>
        <taxon>Pterygota</taxon>
        <taxon>Neoptera</taxon>
        <taxon>Paraneoptera</taxon>
        <taxon>Hemiptera</taxon>
        <taxon>Heteroptera</taxon>
        <taxon>Panheteroptera</taxon>
        <taxon>Pentatomomorpha</taxon>
        <taxon>Pentatomoidea</taxon>
        <taxon>Pentatomidae</taxon>
        <taxon>Pentatominae</taxon>
        <taxon>Nezara</taxon>
    </lineage>
</organism>
<proteinExistence type="predicted"/>
<dbReference type="Proteomes" id="UP001152798">
    <property type="component" value="Chromosome 3"/>
</dbReference>
<protein>
    <submittedName>
        <fullName evidence="1">Uncharacterized protein</fullName>
    </submittedName>
</protein>
<dbReference type="AlphaFoldDB" id="A0A9P0MFK3"/>
<dbReference type="OrthoDB" id="10428712at2759"/>
<dbReference type="EMBL" id="OV725079">
    <property type="protein sequence ID" value="CAH1397103.1"/>
    <property type="molecule type" value="Genomic_DNA"/>
</dbReference>
<reference evidence="1" key="1">
    <citation type="submission" date="2022-01" db="EMBL/GenBank/DDBJ databases">
        <authorList>
            <person name="King R."/>
        </authorList>
    </citation>
    <scope>NUCLEOTIDE SEQUENCE</scope>
</reference>
<gene>
    <name evidence="1" type="ORF">NEZAVI_LOCUS7022</name>
</gene>
<evidence type="ECO:0000313" key="2">
    <source>
        <dbReference type="Proteomes" id="UP001152798"/>
    </source>
</evidence>